<gene>
    <name evidence="1" type="ordered locus">FN3523_1046</name>
</gene>
<proteinExistence type="predicted"/>
<evidence type="ECO:0000313" key="1">
    <source>
        <dbReference type="EMBL" id="AEE26349.1"/>
    </source>
</evidence>
<evidence type="ECO:0000313" key="2">
    <source>
        <dbReference type="Proteomes" id="UP000008303"/>
    </source>
</evidence>
<dbReference type="EMBL" id="CP002558">
    <property type="protein sequence ID" value="AEE26349.1"/>
    <property type="molecule type" value="Genomic_DNA"/>
</dbReference>
<dbReference type="AlphaFoldDB" id="F4BFV5"/>
<dbReference type="PATRIC" id="fig|676032.3.peg.1054"/>
<dbReference type="HOGENOM" id="CLU_3328198_0_0_6"/>
<sequence length="38" mass="4466">MISQTIKNQVEEISQNLNSTKKLWCSTILKIKTRYLLV</sequence>
<protein>
    <submittedName>
        <fullName evidence="1">Uncharacterized protein</fullName>
    </submittedName>
</protein>
<reference evidence="2" key="1">
    <citation type="journal article" date="2011" name="Appl. Environ. Microbiol.">
        <title>Common ancestry and novel genetic traits of Francisella novicida-like isolates from North America and Australia as revealed by comparative genomic analyses.</title>
        <authorList>
            <person name="Siddaramappa S."/>
            <person name="Challacombe J.F."/>
            <person name="Petersen J.M."/>
            <person name="Pillai S."/>
            <person name="Hogg G."/>
            <person name="Kuske C.R."/>
        </authorList>
    </citation>
    <scope>NUCLEOTIDE SEQUENCE [LARGE SCALE GENOMIC DNA]</scope>
    <source>
        <strain evidence="2">3523</strain>
    </source>
</reference>
<name>F4BFV5_9GAMM</name>
<dbReference type="KEGG" id="fcn:FN3523_1046"/>
<organism evidence="1 2">
    <name type="scientific">Francisella hispaniensis</name>
    <dbReference type="NCBI Taxonomy" id="622488"/>
    <lineage>
        <taxon>Bacteria</taxon>
        <taxon>Pseudomonadati</taxon>
        <taxon>Pseudomonadota</taxon>
        <taxon>Gammaproteobacteria</taxon>
        <taxon>Thiotrichales</taxon>
        <taxon>Francisellaceae</taxon>
        <taxon>Francisella</taxon>
    </lineage>
</organism>
<accession>F4BFV5</accession>
<dbReference type="Proteomes" id="UP000008303">
    <property type="component" value="Chromosome"/>
</dbReference>